<dbReference type="PANTHER" id="PTHR46381">
    <property type="entry name" value="MKPA PROTEIN"/>
    <property type="match status" value="1"/>
</dbReference>
<evidence type="ECO:0000313" key="3">
    <source>
        <dbReference type="Proteomes" id="UP001141253"/>
    </source>
</evidence>
<dbReference type="PANTHER" id="PTHR46381:SF4">
    <property type="entry name" value="PROTEIN-TYROSINE-PHOSPHATASE MKP1"/>
    <property type="match status" value="1"/>
</dbReference>
<sequence>MEEIVGNPELRFALVRGKWMHIMLILRFFKKPSKGGFVPPFATSENEHETHLPARESSWSVLRRKFAPGDMKEFVAAPKIFLSRVYSDSMMIAHSPSPSSSSSSSPLYLSPDSISSDSSSSSKYFSESSQDSPSAASCSLPHVPAMFARNFLTIQKNILLHLPSAEVACPNSLDIVFESKYNVKGGRHSIQQCMPDISLDRVASSDLQHREASIVNNFDKLGKNCPVEEVSGCSVLNGMEDSVALSHNIMQPLVCRWPSLERIAALGTSDLDPKSAFAILAPSRGIGRCEPRILYFWVGKSFSGEKGLIQLDSGRLLADSEHIDWSQAGRHVLTQMRLPKDITVKVVKEDEEPAEFLALLRAL</sequence>
<reference evidence="2" key="2">
    <citation type="journal article" date="2023" name="Int. J. Mol. Sci.">
        <title>De Novo Assembly and Annotation of 11 Diverse Shrub Willow (Salix) Genomes Reveals Novel Gene Organization in Sex-Linked Regions.</title>
        <authorList>
            <person name="Hyden B."/>
            <person name="Feng K."/>
            <person name="Yates T.B."/>
            <person name="Jawdy S."/>
            <person name="Cereghino C."/>
            <person name="Smart L.B."/>
            <person name="Muchero W."/>
        </authorList>
    </citation>
    <scope>NUCLEOTIDE SEQUENCE</scope>
    <source>
        <tissue evidence="2">Shoot tip</tissue>
    </source>
</reference>
<feature type="domain" description="Protein-tyrosine-phosphatase MKP1 C-terminal" evidence="1">
    <location>
        <begin position="256"/>
        <end position="360"/>
    </location>
</feature>
<reference evidence="2" key="1">
    <citation type="submission" date="2022-10" db="EMBL/GenBank/DDBJ databases">
        <authorList>
            <person name="Hyden B.L."/>
            <person name="Feng K."/>
            <person name="Yates T."/>
            <person name="Jawdy S."/>
            <person name="Smart L.B."/>
            <person name="Muchero W."/>
        </authorList>
    </citation>
    <scope>NUCLEOTIDE SEQUENCE</scope>
    <source>
        <tissue evidence="2">Shoot tip</tissue>
    </source>
</reference>
<protein>
    <recommendedName>
        <fullName evidence="1">Protein-tyrosine-phosphatase MKP1 C-terminal domain-containing protein</fullName>
    </recommendedName>
</protein>
<keyword evidence="3" id="KW-1185">Reference proteome</keyword>
<organism evidence="2 3">
    <name type="scientific">Salix suchowensis</name>
    <dbReference type="NCBI Taxonomy" id="1278906"/>
    <lineage>
        <taxon>Eukaryota</taxon>
        <taxon>Viridiplantae</taxon>
        <taxon>Streptophyta</taxon>
        <taxon>Embryophyta</taxon>
        <taxon>Tracheophyta</taxon>
        <taxon>Spermatophyta</taxon>
        <taxon>Magnoliopsida</taxon>
        <taxon>eudicotyledons</taxon>
        <taxon>Gunneridae</taxon>
        <taxon>Pentapetalae</taxon>
        <taxon>rosids</taxon>
        <taxon>fabids</taxon>
        <taxon>Malpighiales</taxon>
        <taxon>Salicaceae</taxon>
        <taxon>Saliceae</taxon>
        <taxon>Salix</taxon>
    </lineage>
</organism>
<gene>
    <name evidence="2" type="ORF">OIU77_013423</name>
</gene>
<evidence type="ECO:0000313" key="2">
    <source>
        <dbReference type="EMBL" id="KAJ6311663.1"/>
    </source>
</evidence>
<evidence type="ECO:0000259" key="1">
    <source>
        <dbReference type="Pfam" id="PF25466"/>
    </source>
</evidence>
<dbReference type="Pfam" id="PF25466">
    <property type="entry name" value="MPK1_gelsolin_C"/>
    <property type="match status" value="1"/>
</dbReference>
<proteinExistence type="predicted"/>
<accession>A0ABQ8ZVG0</accession>
<name>A0ABQ8ZVG0_9ROSI</name>
<comment type="caution">
    <text evidence="2">The sequence shown here is derived from an EMBL/GenBank/DDBJ whole genome shotgun (WGS) entry which is preliminary data.</text>
</comment>
<dbReference type="Proteomes" id="UP001141253">
    <property type="component" value="Chromosome 10"/>
</dbReference>
<dbReference type="InterPro" id="IPR057528">
    <property type="entry name" value="MPK1_C"/>
</dbReference>
<dbReference type="EMBL" id="JAPFFI010000024">
    <property type="protein sequence ID" value="KAJ6311663.1"/>
    <property type="molecule type" value="Genomic_DNA"/>
</dbReference>